<evidence type="ECO:0000256" key="1">
    <source>
        <dbReference type="ARBA" id="ARBA00004167"/>
    </source>
</evidence>
<dbReference type="GO" id="GO:0016020">
    <property type="term" value="C:membrane"/>
    <property type="evidence" value="ECO:0007669"/>
    <property type="project" value="UniProtKB-SubCell"/>
</dbReference>
<evidence type="ECO:0000313" key="9">
    <source>
        <dbReference type="EMBL" id="MTH79433.1"/>
    </source>
</evidence>
<evidence type="ECO:0000256" key="6">
    <source>
        <dbReference type="SAM" id="Coils"/>
    </source>
</evidence>
<feature type="region of interest" description="Disordered" evidence="7">
    <location>
        <begin position="78"/>
        <end position="101"/>
    </location>
</feature>
<comment type="similarity">
    <text evidence="2">Belongs to the TrbI/VirB10 family.</text>
</comment>
<dbReference type="Gene3D" id="2.40.128.260">
    <property type="entry name" value="Type IV secretion system, VirB10/TraB/TrbI"/>
    <property type="match status" value="1"/>
</dbReference>
<protein>
    <recommendedName>
        <fullName evidence="11">Conjugal transfer protein</fullName>
    </recommendedName>
</protein>
<proteinExistence type="inferred from homology"/>
<name>A0A6L6JB44_9RHOB</name>
<evidence type="ECO:0000256" key="4">
    <source>
        <dbReference type="ARBA" id="ARBA00022989"/>
    </source>
</evidence>
<gene>
    <name evidence="9" type="ORF">GL286_17080</name>
</gene>
<keyword evidence="3 8" id="KW-0812">Transmembrane</keyword>
<dbReference type="EMBL" id="WMIE01000015">
    <property type="protein sequence ID" value="MTH79433.1"/>
    <property type="molecule type" value="Genomic_DNA"/>
</dbReference>
<dbReference type="AlphaFoldDB" id="A0A6L6JB44"/>
<organism evidence="9 10">
    <name type="scientific">Paracoccus aestuariivivens</name>
    <dbReference type="NCBI Taxonomy" id="1820333"/>
    <lineage>
        <taxon>Bacteria</taxon>
        <taxon>Pseudomonadati</taxon>
        <taxon>Pseudomonadota</taxon>
        <taxon>Alphaproteobacteria</taxon>
        <taxon>Rhodobacterales</taxon>
        <taxon>Paracoccaceae</taxon>
        <taxon>Paracoccus</taxon>
    </lineage>
</organism>
<feature type="transmembrane region" description="Helical" evidence="8">
    <location>
        <begin position="26"/>
        <end position="48"/>
    </location>
</feature>
<dbReference type="InterPro" id="IPR042217">
    <property type="entry name" value="T4SS_VirB10/TrbI"/>
</dbReference>
<feature type="coiled-coil region" evidence="6">
    <location>
        <begin position="106"/>
        <end position="200"/>
    </location>
</feature>
<evidence type="ECO:0000256" key="5">
    <source>
        <dbReference type="ARBA" id="ARBA00023136"/>
    </source>
</evidence>
<evidence type="ECO:0000256" key="8">
    <source>
        <dbReference type="SAM" id="Phobius"/>
    </source>
</evidence>
<keyword evidence="6" id="KW-0175">Coiled coil</keyword>
<dbReference type="InterPro" id="IPR005498">
    <property type="entry name" value="T4SS_VirB10/TraB/TrbI"/>
</dbReference>
<evidence type="ECO:0000313" key="10">
    <source>
        <dbReference type="Proteomes" id="UP000478183"/>
    </source>
</evidence>
<keyword evidence="4 8" id="KW-1133">Transmembrane helix</keyword>
<evidence type="ECO:0000256" key="2">
    <source>
        <dbReference type="ARBA" id="ARBA00010265"/>
    </source>
</evidence>
<evidence type="ECO:0008006" key="11">
    <source>
        <dbReference type="Google" id="ProtNLM"/>
    </source>
</evidence>
<feature type="region of interest" description="Disordered" evidence="7">
    <location>
        <begin position="214"/>
        <end position="235"/>
    </location>
</feature>
<accession>A0A6L6JB44</accession>
<comment type="subcellular location">
    <subcellularLocation>
        <location evidence="1">Membrane</location>
        <topology evidence="1">Single-pass membrane protein</topology>
    </subcellularLocation>
</comment>
<dbReference type="OrthoDB" id="9807354at2"/>
<keyword evidence="5 8" id="KW-0472">Membrane</keyword>
<comment type="caution">
    <text evidence="9">The sequence shown here is derived from an EMBL/GenBank/DDBJ whole genome shotgun (WGS) entry which is preliminary data.</text>
</comment>
<dbReference type="RefSeq" id="WP_155096791.1">
    <property type="nucleotide sequence ID" value="NZ_WMIE01000015.1"/>
</dbReference>
<evidence type="ECO:0000256" key="7">
    <source>
        <dbReference type="SAM" id="MobiDB-lite"/>
    </source>
</evidence>
<dbReference type="Proteomes" id="UP000478183">
    <property type="component" value="Unassembled WGS sequence"/>
</dbReference>
<evidence type="ECO:0000256" key="3">
    <source>
        <dbReference type="ARBA" id="ARBA00022692"/>
    </source>
</evidence>
<sequence>MVEDQDDKVAARLARLKSPPRTKRNLRAYFIPAATLVIGTAMGAWAMMPRADGKAEVESLPTSSVTEFQQDPGLAGFTMTKSQPEVSQPAAEPTKPAPAMAPDPALEELRARLASLERENKAAVEKLQAEVEAEKAKAAEQEQALNDAEAERRRLEEELLNTAQFGLPDQAAAEAEAQRLADLERRRQEAAEQRQRQINSPMVAFRAGENAAANGADPAADIEPGSAASDSAGAPDFLRAGAGRAEITKAERIAHPGQTVVQGTMIEATLENSVDTSLPGNVVANVSQDVWSMDMSQVLIPRGAKLYGRYSNEITQGQRRVMIAWDRLIRADGLTVHLEGYGSDRVGRSGLSGKVRNHTLSRFGAATMVSVIGALPGILEAAASDGEEDDDSEALAELYSGLGQGASNVLGGTMAGYLNRPPTITLDQGQVVIVRVNNDLELF</sequence>
<dbReference type="CDD" id="cd16429">
    <property type="entry name" value="VirB10"/>
    <property type="match status" value="1"/>
</dbReference>
<reference evidence="9 10" key="1">
    <citation type="submission" date="2019-11" db="EMBL/GenBank/DDBJ databases">
        <authorList>
            <person name="Dong K."/>
        </authorList>
    </citation>
    <scope>NUCLEOTIDE SEQUENCE [LARGE SCALE GENOMIC DNA]</scope>
    <source>
        <strain evidence="9 10">NBRC 111993</strain>
    </source>
</reference>
<keyword evidence="10" id="KW-1185">Reference proteome</keyword>
<dbReference type="Pfam" id="PF03743">
    <property type="entry name" value="TrbI"/>
    <property type="match status" value="1"/>
</dbReference>